<dbReference type="PANTHER" id="PTHR46066:SF2">
    <property type="entry name" value="CHITINASE DOMAIN-CONTAINING PROTEIN 1"/>
    <property type="match status" value="1"/>
</dbReference>
<protein>
    <submittedName>
        <fullName evidence="3">Sporulation-specific glycosylase ydhD</fullName>
        <ecNumber evidence="3">3.2.-.-</ecNumber>
    </submittedName>
</protein>
<dbReference type="EC" id="3.2.-.-" evidence="3"/>
<accession>A0A378NWF8</accession>
<dbReference type="PANTHER" id="PTHR46066">
    <property type="entry name" value="CHITINASE DOMAIN-CONTAINING PROTEIN 1 FAMILY MEMBER"/>
    <property type="match status" value="1"/>
</dbReference>
<dbReference type="GO" id="GO:0008061">
    <property type="term" value="F:chitin binding"/>
    <property type="evidence" value="ECO:0007669"/>
    <property type="project" value="InterPro"/>
</dbReference>
<dbReference type="InterPro" id="IPR001223">
    <property type="entry name" value="Glyco_hydro18_cat"/>
</dbReference>
<dbReference type="InterPro" id="IPR029070">
    <property type="entry name" value="Chitinase_insertion_sf"/>
</dbReference>
<keyword evidence="3" id="KW-0378">Hydrolase</keyword>
<name>A0A378NWF8_9FIRM</name>
<reference evidence="3 4" key="1">
    <citation type="submission" date="2018-06" db="EMBL/GenBank/DDBJ databases">
        <authorList>
            <consortium name="Pathogen Informatics"/>
            <person name="Doyle S."/>
        </authorList>
    </citation>
    <scope>NUCLEOTIDE SEQUENCE [LARGE SCALE GENOMIC DNA]</scope>
    <source>
        <strain evidence="3 4">NCTC10571</strain>
    </source>
</reference>
<evidence type="ECO:0000259" key="2">
    <source>
        <dbReference type="PROSITE" id="PS51910"/>
    </source>
</evidence>
<keyword evidence="1" id="KW-1133">Transmembrane helix</keyword>
<sequence>MHLCKKIIYMTLGIYMMMISICLAGQNDNLSKETSEKINLVWQPVIDEENDLSKIDKISGVNVISPSWFIIDSEQGHIQNKIDINYLKNAREKGYKIWPLIHNDFNAEMTHKWLNDKKAKDYIIRQLIFYAHRYNIEGYNFDLENIYDEDRDKLTEFMKEVTEALHQDEVIISMDITVASDMENWSKCYDRKALGEYVDYLVLMAYDEHGRLSKTAGSVASLNWVENGVKDLIEQVPSEKIILGIPLYMRLWEEDYEGNVSAKTLNMEDANKLMKEKDKYPIWLKNEGQIYFAYHEDGKIYRVWKEDVNSLRLKVDLVKKYKLAGVASWRKGFETKDIWPMINKRLQK</sequence>
<evidence type="ECO:0000256" key="1">
    <source>
        <dbReference type="SAM" id="Phobius"/>
    </source>
</evidence>
<keyword evidence="1" id="KW-0812">Transmembrane</keyword>
<evidence type="ECO:0000313" key="3">
    <source>
        <dbReference type="EMBL" id="STY71999.1"/>
    </source>
</evidence>
<dbReference type="Pfam" id="PF00704">
    <property type="entry name" value="Glyco_hydro_18"/>
    <property type="match status" value="1"/>
</dbReference>
<evidence type="ECO:0000313" key="4">
    <source>
        <dbReference type="Proteomes" id="UP000255234"/>
    </source>
</evidence>
<dbReference type="RefSeq" id="WP_115152111.1">
    <property type="nucleotide sequence ID" value="NZ_UGPP01000001.1"/>
</dbReference>
<dbReference type="Gene3D" id="3.20.20.80">
    <property type="entry name" value="Glycosidases"/>
    <property type="match status" value="1"/>
</dbReference>
<gene>
    <name evidence="3" type="primary">ydhD</name>
    <name evidence="3" type="ORF">NCTC10571_02188</name>
</gene>
<dbReference type="Gene3D" id="3.10.50.10">
    <property type="match status" value="1"/>
</dbReference>
<dbReference type="InterPro" id="IPR011583">
    <property type="entry name" value="Chitinase_II/V-like_cat"/>
</dbReference>
<dbReference type="Proteomes" id="UP000255234">
    <property type="component" value="Unassembled WGS sequence"/>
</dbReference>
<dbReference type="PROSITE" id="PS51910">
    <property type="entry name" value="GH18_2"/>
    <property type="match status" value="1"/>
</dbReference>
<dbReference type="InterPro" id="IPR017853">
    <property type="entry name" value="GH"/>
</dbReference>
<feature type="transmembrane region" description="Helical" evidence="1">
    <location>
        <begin position="7"/>
        <end position="26"/>
    </location>
</feature>
<proteinExistence type="predicted"/>
<organism evidence="3 4">
    <name type="scientific">Megamonas hypermegale</name>
    <dbReference type="NCBI Taxonomy" id="158847"/>
    <lineage>
        <taxon>Bacteria</taxon>
        <taxon>Bacillati</taxon>
        <taxon>Bacillota</taxon>
        <taxon>Negativicutes</taxon>
        <taxon>Selenomonadales</taxon>
        <taxon>Selenomonadaceae</taxon>
        <taxon>Megamonas</taxon>
    </lineage>
</organism>
<dbReference type="SUPFAM" id="SSF51445">
    <property type="entry name" value="(Trans)glycosidases"/>
    <property type="match status" value="1"/>
</dbReference>
<dbReference type="SMART" id="SM00636">
    <property type="entry name" value="Glyco_18"/>
    <property type="match status" value="1"/>
</dbReference>
<keyword evidence="1" id="KW-0472">Membrane</keyword>
<keyword evidence="3" id="KW-0326">Glycosidase</keyword>
<dbReference type="AlphaFoldDB" id="A0A378NWF8"/>
<dbReference type="GO" id="GO:0016798">
    <property type="term" value="F:hydrolase activity, acting on glycosyl bonds"/>
    <property type="evidence" value="ECO:0007669"/>
    <property type="project" value="UniProtKB-KW"/>
</dbReference>
<dbReference type="EMBL" id="UGPP01000001">
    <property type="protein sequence ID" value="STY71999.1"/>
    <property type="molecule type" value="Genomic_DNA"/>
</dbReference>
<dbReference type="GO" id="GO:0005975">
    <property type="term" value="P:carbohydrate metabolic process"/>
    <property type="evidence" value="ECO:0007669"/>
    <property type="project" value="InterPro"/>
</dbReference>
<feature type="domain" description="GH18" evidence="2">
    <location>
        <begin position="36"/>
        <end position="348"/>
    </location>
</feature>